<gene>
    <name evidence="6" type="ORF">AWT59_1242</name>
</gene>
<dbReference type="AlphaFoldDB" id="A0A139BUI8"/>
<dbReference type="Pfam" id="PF01564">
    <property type="entry name" value="Spermine_synth"/>
    <property type="match status" value="1"/>
</dbReference>
<evidence type="ECO:0000313" key="7">
    <source>
        <dbReference type="Proteomes" id="UP000070578"/>
    </source>
</evidence>
<organism evidence="6 7">
    <name type="scientific">Candidatus Gallionella acididurans</name>
    <dbReference type="NCBI Taxonomy" id="1796491"/>
    <lineage>
        <taxon>Bacteria</taxon>
        <taxon>Pseudomonadati</taxon>
        <taxon>Pseudomonadota</taxon>
        <taxon>Betaproteobacteria</taxon>
        <taxon>Nitrosomonadales</taxon>
        <taxon>Gallionellaceae</taxon>
        <taxon>Gallionella</taxon>
    </lineage>
</organism>
<keyword evidence="3 4" id="KW-0620">Polyamine biosynthesis</keyword>
<dbReference type="PANTHER" id="PTHR43317:SF1">
    <property type="entry name" value="THERMOSPERMINE SYNTHASE ACAULIS5"/>
    <property type="match status" value="1"/>
</dbReference>
<dbReference type="InterPro" id="IPR030374">
    <property type="entry name" value="PABS"/>
</dbReference>
<dbReference type="CDD" id="cd02440">
    <property type="entry name" value="AdoMet_MTases"/>
    <property type="match status" value="1"/>
</dbReference>
<evidence type="ECO:0000313" key="6">
    <source>
        <dbReference type="EMBL" id="KXS32647.1"/>
    </source>
</evidence>
<dbReference type="SUPFAM" id="SSF53335">
    <property type="entry name" value="S-adenosyl-L-methionine-dependent methyltransferases"/>
    <property type="match status" value="1"/>
</dbReference>
<feature type="active site" description="Proton acceptor" evidence="4">
    <location>
        <position position="132"/>
    </location>
</feature>
<reference evidence="6 7" key="2">
    <citation type="submission" date="2016-03" db="EMBL/GenBank/DDBJ databases">
        <title>New uncultured bacterium of the family Gallionellaceae from acid mine drainage: description and reconstruction of genome based on metagenomic analysis of microbial community.</title>
        <authorList>
            <person name="Kadnikov V."/>
            <person name="Ivasenko D."/>
            <person name="Beletsky A."/>
            <person name="Mardanov A."/>
            <person name="Danilova E."/>
            <person name="Pimenov N."/>
            <person name="Karnachuk O."/>
            <person name="Ravin N."/>
        </authorList>
    </citation>
    <scope>NUCLEOTIDE SEQUENCE [LARGE SCALE GENOMIC DNA]</scope>
    <source>
        <strain evidence="6">ShG14-8</strain>
    </source>
</reference>
<evidence type="ECO:0000256" key="1">
    <source>
        <dbReference type="ARBA" id="ARBA00007867"/>
    </source>
</evidence>
<sequence>MSTPIDISEEAGVRYLHFGSEWVQGAMRIARPWNLELEYTREMMASLLLRQDANWPRKVLLIGLGAASLTKFLYRHYPLAHLTVVEIEPAVVAAARQFFKLPEDPKRVNIVIGDGVEYVLNSTRKFDLVLVDGYDENASSGALDTLPFYQGCRGRLNGGGIMSVNLLTSSRRFEGSITRIAKAFDDRVLAFPSCESGNAIALAADGEAVTIPFHDLRENALELHKETGLNLMPAIARLEQSQSCPGGILKL</sequence>
<keyword evidence="2 4" id="KW-0808">Transferase</keyword>
<dbReference type="GO" id="GO:0016740">
    <property type="term" value="F:transferase activity"/>
    <property type="evidence" value="ECO:0007669"/>
    <property type="project" value="UniProtKB-UniRule"/>
</dbReference>
<comment type="caution">
    <text evidence="6">The sequence shown here is derived from an EMBL/GenBank/DDBJ whole genome shotgun (WGS) entry which is preliminary data.</text>
</comment>
<dbReference type="GO" id="GO:0006596">
    <property type="term" value="P:polyamine biosynthetic process"/>
    <property type="evidence" value="ECO:0007669"/>
    <property type="project" value="UniProtKB-UniRule"/>
</dbReference>
<evidence type="ECO:0000256" key="2">
    <source>
        <dbReference type="ARBA" id="ARBA00022679"/>
    </source>
</evidence>
<evidence type="ECO:0000256" key="3">
    <source>
        <dbReference type="ARBA" id="ARBA00023115"/>
    </source>
</evidence>
<dbReference type="PROSITE" id="PS51006">
    <property type="entry name" value="PABS_2"/>
    <property type="match status" value="1"/>
</dbReference>
<proteinExistence type="inferred from homology"/>
<dbReference type="NCBIfam" id="NF037959">
    <property type="entry name" value="MFS_SpdSyn"/>
    <property type="match status" value="1"/>
</dbReference>
<dbReference type="Proteomes" id="UP000070578">
    <property type="component" value="Unassembled WGS sequence"/>
</dbReference>
<reference evidence="6 7" key="1">
    <citation type="submission" date="2016-02" db="EMBL/GenBank/DDBJ databases">
        <authorList>
            <person name="Wen L."/>
            <person name="He K."/>
            <person name="Yang H."/>
        </authorList>
    </citation>
    <scope>NUCLEOTIDE SEQUENCE [LARGE SCALE GENOMIC DNA]</scope>
    <source>
        <strain evidence="6">ShG14-8</strain>
    </source>
</reference>
<protein>
    <submittedName>
        <fullName evidence="6">Spermine synthase</fullName>
    </submittedName>
</protein>
<evidence type="ECO:0000259" key="5">
    <source>
        <dbReference type="PROSITE" id="PS51006"/>
    </source>
</evidence>
<accession>A0A139BUI8</accession>
<dbReference type="PATRIC" id="fig|1796491.3.peg.1357"/>
<comment type="similarity">
    <text evidence="1">Belongs to the spermidine/spermine synthase family.</text>
</comment>
<dbReference type="EMBL" id="LSLI01000023">
    <property type="protein sequence ID" value="KXS32647.1"/>
    <property type="molecule type" value="Genomic_DNA"/>
</dbReference>
<name>A0A139BUI8_9PROT</name>
<dbReference type="PANTHER" id="PTHR43317">
    <property type="entry name" value="THERMOSPERMINE SYNTHASE ACAULIS5"/>
    <property type="match status" value="1"/>
</dbReference>
<feature type="domain" description="PABS" evidence="5">
    <location>
        <begin position="1"/>
        <end position="210"/>
    </location>
</feature>
<evidence type="ECO:0000256" key="4">
    <source>
        <dbReference type="PROSITE-ProRule" id="PRU00354"/>
    </source>
</evidence>
<dbReference type="InterPro" id="IPR029063">
    <property type="entry name" value="SAM-dependent_MTases_sf"/>
</dbReference>
<dbReference type="Gene3D" id="3.40.50.150">
    <property type="entry name" value="Vaccinia Virus protein VP39"/>
    <property type="match status" value="1"/>
</dbReference>